<evidence type="ECO:0000313" key="2">
    <source>
        <dbReference type="EMBL" id="PTU21277.1"/>
    </source>
</evidence>
<reference evidence="2 3" key="1">
    <citation type="journal article" date="2018" name="Proc. Natl. Acad. Sci. U.S.A.">
        <title>Linking secondary metabolites to gene clusters through genome sequencing of six diverse Aspergillus species.</title>
        <authorList>
            <person name="Kaerboelling I."/>
            <person name="Vesth T.C."/>
            <person name="Frisvad J.C."/>
            <person name="Nybo J.L."/>
            <person name="Theobald S."/>
            <person name="Kuo A."/>
            <person name="Bowyer P."/>
            <person name="Matsuda Y."/>
            <person name="Mondo S."/>
            <person name="Lyhne E.K."/>
            <person name="Kogle M.E."/>
            <person name="Clum A."/>
            <person name="Lipzen A."/>
            <person name="Salamov A."/>
            <person name="Ngan C.Y."/>
            <person name="Daum C."/>
            <person name="Chiniquy J."/>
            <person name="Barry K."/>
            <person name="LaButti K."/>
            <person name="Haridas S."/>
            <person name="Simmons B.A."/>
            <person name="Magnuson J.K."/>
            <person name="Mortensen U.H."/>
            <person name="Larsen T.O."/>
            <person name="Grigoriev I.V."/>
            <person name="Baker S.E."/>
            <person name="Andersen M.R."/>
        </authorList>
    </citation>
    <scope>NUCLEOTIDE SEQUENCE [LARGE SCALE GENOMIC DNA]</scope>
    <source>
        <strain evidence="2 3">IBT 24754</strain>
    </source>
</reference>
<gene>
    <name evidence="2" type="ORF">P175DRAFT_0253518</name>
</gene>
<evidence type="ECO:0000313" key="3">
    <source>
        <dbReference type="Proteomes" id="UP000244073"/>
    </source>
</evidence>
<dbReference type="RefSeq" id="XP_040752669.1">
    <property type="nucleotide sequence ID" value="XM_040892704.1"/>
</dbReference>
<dbReference type="GeneID" id="63809586"/>
<dbReference type="PANTHER" id="PTHR35605">
    <property type="entry name" value="ECP2 EFFECTOR PROTEIN DOMAIN-CONTAINING PROTEIN-RELATED"/>
    <property type="match status" value="1"/>
</dbReference>
<dbReference type="VEuPathDB" id="FungiDB:P175DRAFT_0253518"/>
<proteinExistence type="predicted"/>
<name>A0A2T5LYB3_9EURO</name>
<feature type="signal peptide" evidence="1">
    <location>
        <begin position="1"/>
        <end position="19"/>
    </location>
</feature>
<dbReference type="Proteomes" id="UP000244073">
    <property type="component" value="Unassembled WGS sequence"/>
</dbReference>
<evidence type="ECO:0000256" key="1">
    <source>
        <dbReference type="SAM" id="SignalP"/>
    </source>
</evidence>
<sequence>MHPRIALLSIVLLPTLGAAVPFEKRGLFIPSWEVEVTPGGETVVLNGTIEEVHDELIKLNPKWDEDFPVKKRDLPKRTDFSGSDYSCQGRWEACSSSYIYQGIEYLRKVKGRPGNGAGPGNCGRVSCSWNSAIYWCNDDSKGKLLESFGSIADGAEKILDKCTYGAMLQWTSGQVFHETNWNVIVRKDDC</sequence>
<accession>A0A2T5LYB3</accession>
<protein>
    <recommendedName>
        <fullName evidence="4">Ecp2 effector protein domain-containing protein</fullName>
    </recommendedName>
</protein>
<dbReference type="AlphaFoldDB" id="A0A2T5LYB3"/>
<dbReference type="EMBL" id="MSFN02000004">
    <property type="protein sequence ID" value="PTU21277.1"/>
    <property type="molecule type" value="Genomic_DNA"/>
</dbReference>
<dbReference type="OrthoDB" id="3552888at2759"/>
<keyword evidence="1" id="KW-0732">Signal</keyword>
<feature type="chain" id="PRO_5015413705" description="Ecp2 effector protein domain-containing protein" evidence="1">
    <location>
        <begin position="20"/>
        <end position="190"/>
    </location>
</feature>
<dbReference type="PANTHER" id="PTHR35605:SF1">
    <property type="entry name" value="ECP2 EFFECTOR PROTEIN DOMAIN-CONTAINING PROTEIN-RELATED"/>
    <property type="match status" value="1"/>
</dbReference>
<comment type="caution">
    <text evidence="2">The sequence shown here is derived from an EMBL/GenBank/DDBJ whole genome shotgun (WGS) entry which is preliminary data.</text>
</comment>
<evidence type="ECO:0008006" key="4">
    <source>
        <dbReference type="Google" id="ProtNLM"/>
    </source>
</evidence>
<organism evidence="2 3">
    <name type="scientific">Aspergillus ochraceoroseus IBT 24754</name>
    <dbReference type="NCBI Taxonomy" id="1392256"/>
    <lineage>
        <taxon>Eukaryota</taxon>
        <taxon>Fungi</taxon>
        <taxon>Dikarya</taxon>
        <taxon>Ascomycota</taxon>
        <taxon>Pezizomycotina</taxon>
        <taxon>Eurotiomycetes</taxon>
        <taxon>Eurotiomycetidae</taxon>
        <taxon>Eurotiales</taxon>
        <taxon>Aspergillaceae</taxon>
        <taxon>Aspergillus</taxon>
        <taxon>Aspergillus subgen. Nidulantes</taxon>
    </lineage>
</organism>